<proteinExistence type="predicted"/>
<organism evidence="2 3">
    <name type="scientific">Aeromonas piscicola</name>
    <dbReference type="NCBI Taxonomy" id="600645"/>
    <lineage>
        <taxon>Bacteria</taxon>
        <taxon>Pseudomonadati</taxon>
        <taxon>Pseudomonadota</taxon>
        <taxon>Gammaproteobacteria</taxon>
        <taxon>Aeromonadales</taxon>
        <taxon>Aeromonadaceae</taxon>
        <taxon>Aeromonas</taxon>
    </lineage>
</organism>
<name>A0ABT7QBT1_9GAMM</name>
<comment type="caution">
    <text evidence="2">The sequence shown here is derived from an EMBL/GenBank/DDBJ whole genome shotgun (WGS) entry which is preliminary data.</text>
</comment>
<evidence type="ECO:0000256" key="1">
    <source>
        <dbReference type="SAM" id="SignalP"/>
    </source>
</evidence>
<keyword evidence="3" id="KW-1185">Reference proteome</keyword>
<dbReference type="PROSITE" id="PS51257">
    <property type="entry name" value="PROKAR_LIPOPROTEIN"/>
    <property type="match status" value="1"/>
</dbReference>
<dbReference type="Proteomes" id="UP001168109">
    <property type="component" value="Unassembled WGS sequence"/>
</dbReference>
<dbReference type="EMBL" id="JAOPLU010000002">
    <property type="protein sequence ID" value="MDM5131394.1"/>
    <property type="molecule type" value="Genomic_DNA"/>
</dbReference>
<keyword evidence="1" id="KW-0732">Signal</keyword>
<accession>A0ABT7QBT1</accession>
<feature type="signal peptide" evidence="1">
    <location>
        <begin position="1"/>
        <end position="19"/>
    </location>
</feature>
<reference evidence="2" key="1">
    <citation type="submission" date="2024-05" db="EMBL/GenBank/DDBJ databases">
        <title>WGS of Aeromonas isolates.</title>
        <authorList>
            <person name="Lee H."/>
        </authorList>
    </citation>
    <scope>NUCLEOTIDE SEQUENCE</scope>
    <source>
        <strain evidence="2">LP308</strain>
    </source>
</reference>
<evidence type="ECO:0000313" key="2">
    <source>
        <dbReference type="EMBL" id="MDM5131394.1"/>
    </source>
</evidence>
<protein>
    <submittedName>
        <fullName evidence="2">Uncharacterized protein</fullName>
    </submittedName>
</protein>
<feature type="chain" id="PRO_5047492434" evidence="1">
    <location>
        <begin position="20"/>
        <end position="120"/>
    </location>
</feature>
<sequence length="120" mass="13541">MIKRLLLSLTISASCNALATTAPSGKIEPPFKIGNEVVCLKEVQQNMIPFLKNFEQESGVKYKFIVKSGLSYNEMAGLRLQINRVDSGLDIRVADMDYYWLQERGSMCQPSYLVLDRSES</sequence>
<dbReference type="RefSeq" id="WP_290041961.1">
    <property type="nucleotide sequence ID" value="NZ_JAOPLU010000002.1"/>
</dbReference>
<evidence type="ECO:0000313" key="3">
    <source>
        <dbReference type="Proteomes" id="UP001168109"/>
    </source>
</evidence>
<gene>
    <name evidence="2" type="ORF">OB962_10335</name>
</gene>